<proteinExistence type="predicted"/>
<sequence>CANSFDNQLVENDNSDCSTGKNGISFVEAGNSITGSNNGIIAYYFDSTSKTIMRKVENSNPQSIVSNDIYIKDAKFFVTGTKSLSDNSRDVNQPTVTIVITATESSVSGEKPITLQTTITQRELDL</sequence>
<gene>
    <name evidence="1" type="ORF">COZ82_01555</name>
</gene>
<name>A0A2M7IP75_9BACT</name>
<reference evidence="2" key="1">
    <citation type="submission" date="2017-09" db="EMBL/GenBank/DDBJ databases">
        <title>Depth-based differentiation of microbial function through sediment-hosted aquifers and enrichment of novel symbionts in the deep terrestrial subsurface.</title>
        <authorList>
            <person name="Probst A.J."/>
            <person name="Ladd B."/>
            <person name="Jarett J.K."/>
            <person name="Geller-Mcgrath D.E."/>
            <person name="Sieber C.M.K."/>
            <person name="Emerson J.B."/>
            <person name="Anantharaman K."/>
            <person name="Thomas B.C."/>
            <person name="Malmstrom R."/>
            <person name="Stieglmeier M."/>
            <person name="Klingl A."/>
            <person name="Woyke T."/>
            <person name="Ryan C.M."/>
            <person name="Banfield J.F."/>
        </authorList>
    </citation>
    <scope>NUCLEOTIDE SEQUENCE [LARGE SCALE GENOMIC DNA]</scope>
</reference>
<dbReference type="AlphaFoldDB" id="A0A2M7IP75"/>
<evidence type="ECO:0000313" key="2">
    <source>
        <dbReference type="Proteomes" id="UP000230837"/>
    </source>
</evidence>
<feature type="non-terminal residue" evidence="1">
    <location>
        <position position="1"/>
    </location>
</feature>
<evidence type="ECO:0000313" key="1">
    <source>
        <dbReference type="EMBL" id="PIW97070.1"/>
    </source>
</evidence>
<accession>A0A2M7IP75</accession>
<organism evidence="1 2">
    <name type="scientific">Candidatus Kaiserbacteria bacterium CG_4_8_14_3_um_filter_38_9</name>
    <dbReference type="NCBI Taxonomy" id="1974599"/>
    <lineage>
        <taxon>Bacteria</taxon>
        <taxon>Candidatus Kaiseribacteriota</taxon>
    </lineage>
</organism>
<protein>
    <submittedName>
        <fullName evidence="1">Uncharacterized protein</fullName>
    </submittedName>
</protein>
<comment type="caution">
    <text evidence="1">The sequence shown here is derived from an EMBL/GenBank/DDBJ whole genome shotgun (WGS) entry which is preliminary data.</text>
</comment>
<dbReference type="Proteomes" id="UP000230837">
    <property type="component" value="Unassembled WGS sequence"/>
</dbReference>
<dbReference type="EMBL" id="PFHR01000085">
    <property type="protein sequence ID" value="PIW97070.1"/>
    <property type="molecule type" value="Genomic_DNA"/>
</dbReference>